<dbReference type="RefSeq" id="WP_008053082.1">
    <property type="nucleotide sequence ID" value="NZ_FO818640.1"/>
</dbReference>
<name>A0A9P1KJ00_9CYAN</name>
<feature type="domain" description="Prolyl 4-hydroxylase alpha subunit Fe(2+) 2OG dioxygenase" evidence="1">
    <location>
        <begin position="90"/>
        <end position="175"/>
    </location>
</feature>
<dbReference type="AlphaFoldDB" id="A0A9P1KJ00"/>
<accession>A0A9P1KJ00</accession>
<reference evidence="2 3" key="1">
    <citation type="submission" date="2014-02" db="EMBL/GenBank/DDBJ databases">
        <authorList>
            <person name="Genoscope - CEA"/>
        </authorList>
    </citation>
    <scope>NUCLEOTIDE SEQUENCE [LARGE SCALE GENOMIC DNA]</scope>
    <source>
        <strain evidence="2 3">PCC 8005</strain>
    </source>
</reference>
<dbReference type="Pfam" id="PF13640">
    <property type="entry name" value="2OG-FeII_Oxy_3"/>
    <property type="match status" value="1"/>
</dbReference>
<gene>
    <name evidence="2" type="ORF">ARTHRO_41321</name>
</gene>
<dbReference type="EMBL" id="FO818640">
    <property type="protein sequence ID" value="CDM96912.1"/>
    <property type="molecule type" value="Genomic_DNA"/>
</dbReference>
<proteinExistence type="predicted"/>
<evidence type="ECO:0000259" key="1">
    <source>
        <dbReference type="Pfam" id="PF13640"/>
    </source>
</evidence>
<dbReference type="Proteomes" id="UP000032946">
    <property type="component" value="Chromosome"/>
</dbReference>
<protein>
    <recommendedName>
        <fullName evidence="1">Prolyl 4-hydroxylase alpha subunit Fe(2+) 2OG dioxygenase domain-containing protein</fullName>
    </recommendedName>
</protein>
<organism evidence="2 3">
    <name type="scientific">Limnospira indica PCC 8005</name>
    <dbReference type="NCBI Taxonomy" id="376219"/>
    <lineage>
        <taxon>Bacteria</taxon>
        <taxon>Bacillati</taxon>
        <taxon>Cyanobacteriota</taxon>
        <taxon>Cyanophyceae</taxon>
        <taxon>Oscillatoriophycideae</taxon>
        <taxon>Oscillatoriales</taxon>
        <taxon>Sirenicapillariaceae</taxon>
        <taxon>Limnospira</taxon>
    </lineage>
</organism>
<keyword evidence="3" id="KW-1185">Reference proteome</keyword>
<evidence type="ECO:0000313" key="3">
    <source>
        <dbReference type="Proteomes" id="UP000032946"/>
    </source>
</evidence>
<dbReference type="Gene3D" id="2.60.120.620">
    <property type="entry name" value="q2cbj1_9rhob like domain"/>
    <property type="match status" value="1"/>
</dbReference>
<evidence type="ECO:0000313" key="2">
    <source>
        <dbReference type="EMBL" id="CDM96912.1"/>
    </source>
</evidence>
<sequence>MKNFKTPYPHIKCLNFLTLSEYHAMMVSVSSLEWELYDKGSYKYKVSSIDYETECYIQNQAIIEKFISEDFISLLSEALKIKLEKCVDFTFHKMDIGDFSQKHTDKNEFGQLARIVYYLSKPDDYEGGCLRLFDLDGQTVYEELKMPMNSWFGFRLTDDFFHEVQTIGKGIRYCICVTYS</sequence>
<dbReference type="InterPro" id="IPR044862">
    <property type="entry name" value="Pro_4_hyd_alph_FE2OG_OXY"/>
</dbReference>